<dbReference type="Gene3D" id="3.20.20.300">
    <property type="entry name" value="Glycoside hydrolase, family 3, N-terminal domain"/>
    <property type="match status" value="1"/>
</dbReference>
<keyword evidence="2 4" id="KW-0378">Hydrolase</keyword>
<dbReference type="PANTHER" id="PTHR42715">
    <property type="entry name" value="BETA-GLUCOSIDASE"/>
    <property type="match status" value="1"/>
</dbReference>
<sequence length="971" mass="107134">MLDINWSDVVNVITSIAPYLIAIGIVLVVAIAVTVAVNKRTVKAVAVRKLAHSETWLMALVASVVAIMLMLYGPLYGLLNNATLERRMLQESTIQKADELGPDIQREAITLLQNHDGHLPLDGKKLNVFGWASTNPVYGGTGSGALSDTYPTVSLLDGLRKAGFRVNNELTKLYTSYRADRPEVSLFSQDWTLPEVPETQYSNKLLSDARDFSDEAVVVIARVGGEGADLPANMKAKGLTYTNNSKDYDDFSAGQHFLELSKTERDMIDMVTKNFDNVTVVYNGANTFEMSFVKQYPQIKSVLWCPPAGQAGFTALGEVLSGETNPSGKTSDTFATDLKRNPSFNNFGSFTWNNMKEFRISKNDAFAANALPTFVNYVEGIYVGYKYYETAAVEGAIDYDDVVQYPFGYGLSYTTFDQRMGDISYNKKTGTVKFNVTVTNTGTTAGKDVVEIYDNPPYTNGGIEKASSNLIAFKKTRLLKTNESQTVPIEFNVEDLASYDYRHAKAWVLEAGDYVISTNSDSHTVIDSRTLTVDDDVIYGSRNNTHNGDKTVATNAFDNAAGDVTYLSRANHFGNLEQATAAPSNFTMNDELKATFSNNGSYKPKSYDKGSDTMPTTGARNQVRLADLYGAKYDDSRWNQLLDELTVDDMDNLIALGGYGTQAVRRIGKIALTDLDGPAALNNNFTGVGSVGFPSSTAFACTWNVDLTKEFGNIIGDMAHDMDASGWYAPSMNLHRSPFGGRNFEYYSEDPFLTGTLASSEISGAKDRGVYAFMKHFALNEQETNRWSMLTTWSNEQAIRETYLKPFEMAVKDGGAQAVMSSYNYIGTTYAGADYALLNTVLRDEWGFRGMVLSDYFAGFGFQNADQMIRSGNDSMLSTTDVTNHVTDRSATSVRAMRNAAHNILYTAVNGYHYEHGEPSVSIPIWQTIAWIVVGMLGVMLVVLEVIAIKRFLSRRKENSLRMLAQSPEQE</sequence>
<dbReference type="InterPro" id="IPR002772">
    <property type="entry name" value="Glyco_hydro_3_C"/>
</dbReference>
<feature type="transmembrane region" description="Helical" evidence="5">
    <location>
        <begin position="16"/>
        <end position="37"/>
    </location>
</feature>
<evidence type="ECO:0000313" key="7">
    <source>
        <dbReference type="EMBL" id="OQM51337.1"/>
    </source>
</evidence>
<protein>
    <submittedName>
        <fullName evidence="7">Beta-glucosidase-related glycosidase</fullName>
    </submittedName>
</protein>
<dbReference type="InterPro" id="IPR017853">
    <property type="entry name" value="GH"/>
</dbReference>
<keyword evidence="5" id="KW-1133">Transmembrane helix</keyword>
<evidence type="ECO:0000313" key="8">
    <source>
        <dbReference type="Proteomes" id="UP000192666"/>
    </source>
</evidence>
<feature type="transmembrane region" description="Helical" evidence="5">
    <location>
        <begin position="929"/>
        <end position="953"/>
    </location>
</feature>
<dbReference type="Pfam" id="PF14310">
    <property type="entry name" value="Fn3-like"/>
    <property type="match status" value="1"/>
</dbReference>
<name>A0A1V8PRV4_9BIFI</name>
<dbReference type="InterPro" id="IPR050288">
    <property type="entry name" value="Cellulose_deg_GH3"/>
</dbReference>
<dbReference type="PRINTS" id="PR00133">
    <property type="entry name" value="GLHYDRLASE3"/>
</dbReference>
<feature type="transmembrane region" description="Helical" evidence="5">
    <location>
        <begin position="57"/>
        <end position="79"/>
    </location>
</feature>
<dbReference type="PROSITE" id="PS00775">
    <property type="entry name" value="GLYCOSYL_HYDROL_F3"/>
    <property type="match status" value="1"/>
</dbReference>
<dbReference type="GO" id="GO:0004553">
    <property type="term" value="F:hydrolase activity, hydrolyzing O-glycosyl compounds"/>
    <property type="evidence" value="ECO:0007669"/>
    <property type="project" value="InterPro"/>
</dbReference>
<dbReference type="Gene3D" id="3.40.50.1700">
    <property type="entry name" value="Glycoside hydrolase family 3 C-terminal domain"/>
    <property type="match status" value="1"/>
</dbReference>
<keyword evidence="5" id="KW-0812">Transmembrane</keyword>
<evidence type="ECO:0000259" key="6">
    <source>
        <dbReference type="SMART" id="SM01217"/>
    </source>
</evidence>
<dbReference type="SUPFAM" id="SSF52279">
    <property type="entry name" value="Beta-D-glucan exohydrolase, C-terminal domain"/>
    <property type="match status" value="1"/>
</dbReference>
<dbReference type="Pfam" id="PF00933">
    <property type="entry name" value="Glyco_hydro_3"/>
    <property type="match status" value="1"/>
</dbReference>
<evidence type="ECO:0000256" key="3">
    <source>
        <dbReference type="ARBA" id="ARBA00023277"/>
    </source>
</evidence>
<accession>A0A1V8PRV4</accession>
<evidence type="ECO:0000256" key="4">
    <source>
        <dbReference type="RuleBase" id="RU361161"/>
    </source>
</evidence>
<comment type="caution">
    <text evidence="7">The sequence shown here is derived from an EMBL/GenBank/DDBJ whole genome shotgun (WGS) entry which is preliminary data.</text>
</comment>
<dbReference type="Pfam" id="PF01915">
    <property type="entry name" value="Glyco_hydro_3_C"/>
    <property type="match status" value="1"/>
</dbReference>
<dbReference type="RefSeq" id="WP_080788723.1">
    <property type="nucleotide sequence ID" value="NZ_NAQA01000003.1"/>
</dbReference>
<reference evidence="7 8" key="1">
    <citation type="submission" date="2017-03" db="EMBL/GenBank/DDBJ databases">
        <title>Maternal inheritance of bifidobacteria.</title>
        <authorList>
            <person name="Lugli G.A."/>
            <person name="Duranti S."/>
            <person name="Milani C."/>
            <person name="Mancabelli L."/>
        </authorList>
    </citation>
    <scope>NUCLEOTIDE SEQUENCE [LARGE SCALE GENOMIC DNA]</scope>
    <source>
        <strain evidence="7 8">1899B</strain>
    </source>
</reference>
<dbReference type="InterPro" id="IPR026891">
    <property type="entry name" value="Fn3-like"/>
</dbReference>
<proteinExistence type="inferred from homology"/>
<dbReference type="Proteomes" id="UP000192666">
    <property type="component" value="Unassembled WGS sequence"/>
</dbReference>
<keyword evidence="3" id="KW-0119">Carbohydrate metabolism</keyword>
<dbReference type="InterPro" id="IPR036962">
    <property type="entry name" value="Glyco_hydro_3_N_sf"/>
</dbReference>
<dbReference type="InterPro" id="IPR036881">
    <property type="entry name" value="Glyco_hydro_3_C_sf"/>
</dbReference>
<keyword evidence="5" id="KW-0472">Membrane</keyword>
<evidence type="ECO:0000256" key="5">
    <source>
        <dbReference type="SAM" id="Phobius"/>
    </source>
</evidence>
<gene>
    <name evidence="7" type="ORF">B5782_1288</name>
</gene>
<evidence type="ECO:0000256" key="1">
    <source>
        <dbReference type="ARBA" id="ARBA00005336"/>
    </source>
</evidence>
<comment type="similarity">
    <text evidence="1 4">Belongs to the glycosyl hydrolase 3 family.</text>
</comment>
<feature type="domain" description="Fibronectin type III-like" evidence="6">
    <location>
        <begin position="448"/>
        <end position="522"/>
    </location>
</feature>
<dbReference type="SMART" id="SM01217">
    <property type="entry name" value="Fn3_like"/>
    <property type="match status" value="1"/>
</dbReference>
<dbReference type="Gene3D" id="2.60.40.10">
    <property type="entry name" value="Immunoglobulins"/>
    <property type="match status" value="1"/>
</dbReference>
<dbReference type="AlphaFoldDB" id="A0A1V8PRV4"/>
<organism evidence="7 8">
    <name type="scientific">Bifidobacterium catenulatum</name>
    <dbReference type="NCBI Taxonomy" id="1686"/>
    <lineage>
        <taxon>Bacteria</taxon>
        <taxon>Bacillati</taxon>
        <taxon>Actinomycetota</taxon>
        <taxon>Actinomycetes</taxon>
        <taxon>Bifidobacteriales</taxon>
        <taxon>Bifidobacteriaceae</taxon>
        <taxon>Bifidobacterium</taxon>
    </lineage>
</organism>
<dbReference type="InterPro" id="IPR013783">
    <property type="entry name" value="Ig-like_fold"/>
</dbReference>
<dbReference type="EMBL" id="NAQA01000003">
    <property type="protein sequence ID" value="OQM51337.1"/>
    <property type="molecule type" value="Genomic_DNA"/>
</dbReference>
<dbReference type="PANTHER" id="PTHR42715:SF10">
    <property type="entry name" value="BETA-GLUCOSIDASE"/>
    <property type="match status" value="1"/>
</dbReference>
<keyword evidence="4 7" id="KW-0326">Glycosidase</keyword>
<dbReference type="InterPro" id="IPR019800">
    <property type="entry name" value="Glyco_hydro_3_AS"/>
</dbReference>
<dbReference type="SUPFAM" id="SSF51445">
    <property type="entry name" value="(Trans)glycosidases"/>
    <property type="match status" value="1"/>
</dbReference>
<dbReference type="GO" id="GO:0005975">
    <property type="term" value="P:carbohydrate metabolic process"/>
    <property type="evidence" value="ECO:0007669"/>
    <property type="project" value="InterPro"/>
</dbReference>
<evidence type="ECO:0000256" key="2">
    <source>
        <dbReference type="ARBA" id="ARBA00022801"/>
    </source>
</evidence>
<dbReference type="InterPro" id="IPR001764">
    <property type="entry name" value="Glyco_hydro_3_N"/>
</dbReference>